<dbReference type="AlphaFoldDB" id="A0A8X8FRQ4"/>
<proteinExistence type="predicted"/>
<organism evidence="1 2">
    <name type="scientific">Stenotrophomonas lacuserhaii</name>
    <dbReference type="NCBI Taxonomy" id="2760084"/>
    <lineage>
        <taxon>Bacteria</taxon>
        <taxon>Pseudomonadati</taxon>
        <taxon>Pseudomonadota</taxon>
        <taxon>Gammaproteobacteria</taxon>
        <taxon>Lysobacterales</taxon>
        <taxon>Lysobacteraceae</taxon>
        <taxon>Stenotrophomonas</taxon>
    </lineage>
</organism>
<gene>
    <name evidence="1" type="ORF">H9654_11060</name>
</gene>
<dbReference type="EMBL" id="JACSQS010000010">
    <property type="protein sequence ID" value="MBD7954736.1"/>
    <property type="molecule type" value="Genomic_DNA"/>
</dbReference>
<sequence>MPIPPSTSPLPALPIAPPATVTDAPRRSAFARVVPRNAPTSAASTGPAGSSSLLDSLRVRCMQRGAPATIDRCLQITSQQPCATHRALLLQRLTLALADDRRIDSPAGPVNLRADACDTYRLAAPPEPPSYASYQTALSRLHEAVRACKVVLPGTYGFLQRSIACESALRTAVNADQVRRALIGWLNWQWAALAACTSDPNLRARVGDTPLRPTHLAYALDDDSALCTEVRLALLAAPAPPAAAGDPAPGSAPQRDQ</sequence>
<dbReference type="Proteomes" id="UP000636938">
    <property type="component" value="Unassembled WGS sequence"/>
</dbReference>
<keyword evidence="2" id="KW-1185">Reference proteome</keyword>
<name>A0A8X8FRQ4_9GAMM</name>
<accession>A0A8X8FRQ4</accession>
<evidence type="ECO:0000313" key="2">
    <source>
        <dbReference type="Proteomes" id="UP000636938"/>
    </source>
</evidence>
<reference evidence="1 2" key="1">
    <citation type="submission" date="2020-08" db="EMBL/GenBank/DDBJ databases">
        <title>A Genomic Blueprint of the Chicken Gut Microbiome.</title>
        <authorList>
            <person name="Gilroy R."/>
            <person name="Ravi A."/>
            <person name="Getino M."/>
            <person name="Pursley I."/>
            <person name="Horton D.L."/>
            <person name="Alikhan N.-F."/>
            <person name="Baker D."/>
            <person name="Gharbi K."/>
            <person name="Hall N."/>
            <person name="Watson M."/>
            <person name="Adriaenssens E.M."/>
            <person name="Foster-Nyarko E."/>
            <person name="Jarju S."/>
            <person name="Secka A."/>
            <person name="Antonio M."/>
            <person name="Oren A."/>
            <person name="Chaudhuri R."/>
            <person name="La Ragione R.M."/>
            <person name="Hildebrand F."/>
            <person name="Pallen M.J."/>
        </authorList>
    </citation>
    <scope>NUCLEOTIDE SEQUENCE [LARGE SCALE GENOMIC DNA]</scope>
    <source>
        <strain evidence="1 2">Sa5BUN4</strain>
    </source>
</reference>
<comment type="caution">
    <text evidence="1">The sequence shown here is derived from an EMBL/GenBank/DDBJ whole genome shotgun (WGS) entry which is preliminary data.</text>
</comment>
<dbReference type="RefSeq" id="WP_191770877.1">
    <property type="nucleotide sequence ID" value="NZ_JACSQS010000010.1"/>
</dbReference>
<protein>
    <submittedName>
        <fullName evidence="1">Uncharacterized protein</fullName>
    </submittedName>
</protein>
<evidence type="ECO:0000313" key="1">
    <source>
        <dbReference type="EMBL" id="MBD7954736.1"/>
    </source>
</evidence>